<evidence type="ECO:0000256" key="2">
    <source>
        <dbReference type="ARBA" id="ARBA00023125"/>
    </source>
</evidence>
<dbReference type="AlphaFoldDB" id="A0A2S3UMC9"/>
<dbReference type="PRINTS" id="PR00598">
    <property type="entry name" value="HTHMARR"/>
</dbReference>
<dbReference type="Pfam" id="PF12802">
    <property type="entry name" value="MarR_2"/>
    <property type="match status" value="1"/>
</dbReference>
<dbReference type="OrthoDB" id="8906692at2"/>
<keyword evidence="1" id="KW-0805">Transcription regulation</keyword>
<keyword evidence="6" id="KW-1185">Reference proteome</keyword>
<dbReference type="GO" id="GO:0003677">
    <property type="term" value="F:DNA binding"/>
    <property type="evidence" value="ECO:0007669"/>
    <property type="project" value="UniProtKB-KW"/>
</dbReference>
<keyword evidence="3" id="KW-0804">Transcription</keyword>
<evidence type="ECO:0000256" key="3">
    <source>
        <dbReference type="ARBA" id="ARBA00023163"/>
    </source>
</evidence>
<dbReference type="SUPFAM" id="SSF46785">
    <property type="entry name" value="Winged helix' DNA-binding domain"/>
    <property type="match status" value="1"/>
</dbReference>
<name>A0A2S3UMC9_9HYPH</name>
<evidence type="ECO:0000259" key="4">
    <source>
        <dbReference type="PROSITE" id="PS50995"/>
    </source>
</evidence>
<evidence type="ECO:0000313" key="5">
    <source>
        <dbReference type="EMBL" id="POF28854.1"/>
    </source>
</evidence>
<protein>
    <submittedName>
        <fullName evidence="5">DNA-binding MarR family transcriptional regulator</fullName>
    </submittedName>
</protein>
<comment type="caution">
    <text evidence="5">The sequence shown here is derived from an EMBL/GenBank/DDBJ whole genome shotgun (WGS) entry which is preliminary data.</text>
</comment>
<sequence>MSEDPVPPLDQTCGEDEIRPVLKLNRFLPYRLNHLAETVSRSFSKIYAGKYGIGVPEWRVVATLGEHHAMTARDISQATAMHKTKVSRAVAALEQRGLIVRGRNPDDQREQMLKLSPEGCAMYEELIPEALVYSAKLQNALTEEQKALLDDIFERLLTAASSTPRE</sequence>
<gene>
    <name evidence="5" type="ORF">CLV41_111104</name>
</gene>
<evidence type="ECO:0000256" key="1">
    <source>
        <dbReference type="ARBA" id="ARBA00023015"/>
    </source>
</evidence>
<dbReference type="PROSITE" id="PS50995">
    <property type="entry name" value="HTH_MARR_2"/>
    <property type="match status" value="1"/>
</dbReference>
<dbReference type="InterPro" id="IPR036388">
    <property type="entry name" value="WH-like_DNA-bd_sf"/>
</dbReference>
<dbReference type="GO" id="GO:0003700">
    <property type="term" value="F:DNA-binding transcription factor activity"/>
    <property type="evidence" value="ECO:0007669"/>
    <property type="project" value="InterPro"/>
</dbReference>
<reference evidence="5 6" key="1">
    <citation type="submission" date="2018-01" db="EMBL/GenBank/DDBJ databases">
        <title>Genomic Encyclopedia of Archaeal and Bacterial Type Strains, Phase II (KMG-II): from individual species to whole genera.</title>
        <authorList>
            <person name="Goeker M."/>
        </authorList>
    </citation>
    <scope>NUCLEOTIDE SEQUENCE [LARGE SCALE GENOMIC DNA]</scope>
    <source>
        <strain evidence="5 6">DSM 17023</strain>
    </source>
</reference>
<dbReference type="InterPro" id="IPR000835">
    <property type="entry name" value="HTH_MarR-typ"/>
</dbReference>
<keyword evidence="2 5" id="KW-0238">DNA-binding</keyword>
<dbReference type="PANTHER" id="PTHR35790:SF4">
    <property type="entry name" value="HTH-TYPE TRANSCRIPTIONAL REGULATOR PCHR"/>
    <property type="match status" value="1"/>
</dbReference>
<dbReference type="InterPro" id="IPR036390">
    <property type="entry name" value="WH_DNA-bd_sf"/>
</dbReference>
<evidence type="ECO:0000313" key="6">
    <source>
        <dbReference type="Proteomes" id="UP000236959"/>
    </source>
</evidence>
<dbReference type="SMART" id="SM00347">
    <property type="entry name" value="HTH_MARR"/>
    <property type="match status" value="1"/>
</dbReference>
<dbReference type="EMBL" id="PPCN01000011">
    <property type="protein sequence ID" value="POF28854.1"/>
    <property type="molecule type" value="Genomic_DNA"/>
</dbReference>
<organism evidence="5 6">
    <name type="scientific">Roseibium marinum</name>
    <dbReference type="NCBI Taxonomy" id="281252"/>
    <lineage>
        <taxon>Bacteria</taxon>
        <taxon>Pseudomonadati</taxon>
        <taxon>Pseudomonadota</taxon>
        <taxon>Alphaproteobacteria</taxon>
        <taxon>Hyphomicrobiales</taxon>
        <taxon>Stappiaceae</taxon>
        <taxon>Roseibium</taxon>
    </lineage>
</organism>
<feature type="domain" description="HTH marR-type" evidence="4">
    <location>
        <begin position="25"/>
        <end position="158"/>
    </location>
</feature>
<dbReference type="PANTHER" id="PTHR35790">
    <property type="entry name" value="HTH-TYPE TRANSCRIPTIONAL REGULATOR PCHR"/>
    <property type="match status" value="1"/>
</dbReference>
<proteinExistence type="predicted"/>
<dbReference type="RefSeq" id="WP_103224503.1">
    <property type="nucleotide sequence ID" value="NZ_PPCN01000011.1"/>
</dbReference>
<dbReference type="Gene3D" id="1.10.10.10">
    <property type="entry name" value="Winged helix-like DNA-binding domain superfamily/Winged helix DNA-binding domain"/>
    <property type="match status" value="1"/>
</dbReference>
<dbReference type="InterPro" id="IPR052067">
    <property type="entry name" value="Metal_resp_HTH_trans_reg"/>
</dbReference>
<accession>A0A2S3UMC9</accession>
<dbReference type="Proteomes" id="UP000236959">
    <property type="component" value="Unassembled WGS sequence"/>
</dbReference>